<comment type="caution">
    <text evidence="3">The sequence shown here is derived from an EMBL/GenBank/DDBJ whole genome shotgun (WGS) entry which is preliminary data.</text>
</comment>
<gene>
    <name evidence="3" type="ORF">B0T16DRAFT_426427</name>
</gene>
<dbReference type="GO" id="GO:0004623">
    <property type="term" value="F:phospholipase A2 activity"/>
    <property type="evidence" value="ECO:0007669"/>
    <property type="project" value="TreeGrafter"/>
</dbReference>
<dbReference type="InterPro" id="IPR000073">
    <property type="entry name" value="AB_hydrolase_1"/>
</dbReference>
<dbReference type="Gene3D" id="3.40.50.1820">
    <property type="entry name" value="alpha/beta hydrolase"/>
    <property type="match status" value="1"/>
</dbReference>
<keyword evidence="3" id="KW-0378">Hydrolase</keyword>
<dbReference type="InterPro" id="IPR029058">
    <property type="entry name" value="AB_hydrolase_fold"/>
</dbReference>
<proteinExistence type="inferred from homology"/>
<dbReference type="GO" id="GO:0005743">
    <property type="term" value="C:mitochondrial inner membrane"/>
    <property type="evidence" value="ECO:0007669"/>
    <property type="project" value="TreeGrafter"/>
</dbReference>
<name>A0AA39YFG6_9PEZI</name>
<evidence type="ECO:0000313" key="4">
    <source>
        <dbReference type="Proteomes" id="UP001174936"/>
    </source>
</evidence>
<reference evidence="3" key="1">
    <citation type="submission" date="2023-06" db="EMBL/GenBank/DDBJ databases">
        <title>Genome-scale phylogeny and comparative genomics of the fungal order Sordariales.</title>
        <authorList>
            <consortium name="Lawrence Berkeley National Laboratory"/>
            <person name="Hensen N."/>
            <person name="Bonometti L."/>
            <person name="Westerberg I."/>
            <person name="Brannstrom I.O."/>
            <person name="Guillou S."/>
            <person name="Cros-Aarteil S."/>
            <person name="Calhoun S."/>
            <person name="Haridas S."/>
            <person name="Kuo A."/>
            <person name="Mondo S."/>
            <person name="Pangilinan J."/>
            <person name="Riley R."/>
            <person name="Labutti K."/>
            <person name="Andreopoulos B."/>
            <person name="Lipzen A."/>
            <person name="Chen C."/>
            <person name="Yanf M."/>
            <person name="Daum C."/>
            <person name="Ng V."/>
            <person name="Clum A."/>
            <person name="Steindorff A."/>
            <person name="Ohm R."/>
            <person name="Martin F."/>
            <person name="Silar P."/>
            <person name="Natvig D."/>
            <person name="Lalanne C."/>
            <person name="Gautier V."/>
            <person name="Ament-Velasquez S.L."/>
            <person name="Kruys A."/>
            <person name="Hutchinson M.I."/>
            <person name="Powell A.J."/>
            <person name="Barry K."/>
            <person name="Miller A.N."/>
            <person name="Grigoriev I.V."/>
            <person name="Debuchy R."/>
            <person name="Gladieux P."/>
            <person name="Thoren M.H."/>
            <person name="Johannesson H."/>
        </authorList>
    </citation>
    <scope>NUCLEOTIDE SEQUENCE</scope>
    <source>
        <strain evidence="3">SMH2532-1</strain>
    </source>
</reference>
<comment type="similarity">
    <text evidence="1">Belongs to the peptidase S33 family. ABHD4/ABHD5 subfamily.</text>
</comment>
<dbReference type="AlphaFoldDB" id="A0AA39YFG6"/>
<evidence type="ECO:0000256" key="1">
    <source>
        <dbReference type="ARBA" id="ARBA00038097"/>
    </source>
</evidence>
<feature type="domain" description="AB hydrolase-1" evidence="2">
    <location>
        <begin position="58"/>
        <end position="274"/>
    </location>
</feature>
<organism evidence="3 4">
    <name type="scientific">Cercophora newfieldiana</name>
    <dbReference type="NCBI Taxonomy" id="92897"/>
    <lineage>
        <taxon>Eukaryota</taxon>
        <taxon>Fungi</taxon>
        <taxon>Dikarya</taxon>
        <taxon>Ascomycota</taxon>
        <taxon>Pezizomycotina</taxon>
        <taxon>Sordariomycetes</taxon>
        <taxon>Sordariomycetidae</taxon>
        <taxon>Sordariales</taxon>
        <taxon>Lasiosphaeriaceae</taxon>
        <taxon>Cercophora</taxon>
    </lineage>
</organism>
<sequence length="354" mass="39856">MLFLSTFTYKWLNWRRPSRPLHPLPSGITRFFVDTPSGKIEVLHAAAKPGSKPDQSPLFFVHGGMGGAWVWHEYLQYFSAKGIPCYAVSMRGHGDSWCPSFFGLTYCTTKRMLADDVLTGLRWAQEREGGREVVLVAHSSGGGLSQFILSEREVRVKGYVLVGAVPGYGSIGVYMHWFKLDPLFSFRTMLHLWHPNSPLSHPVLLRRVFFSEQLSDDYVQGFFEKASPYESYLWIFGMARTFVNPQTVLSQISSWGKSGQSMMILRGEVDKIMPKSEMDKLADFYRKAFTGLVAQKKLDVEDTEVQPVSGEGGQDNDGHGVKISMVPGAGHHLQNDVTWEIGAEKLLAFYNQLD</sequence>
<dbReference type="GO" id="GO:0035965">
    <property type="term" value="P:cardiolipin acyl-chain remodeling"/>
    <property type="evidence" value="ECO:0007669"/>
    <property type="project" value="TreeGrafter"/>
</dbReference>
<dbReference type="PANTHER" id="PTHR42886">
    <property type="entry name" value="RE40534P-RELATED"/>
    <property type="match status" value="1"/>
</dbReference>
<protein>
    <submittedName>
        <fullName evidence="3">Alpha/Beta hydrolase protein</fullName>
    </submittedName>
</protein>
<evidence type="ECO:0000313" key="3">
    <source>
        <dbReference type="EMBL" id="KAK0651676.1"/>
    </source>
</evidence>
<dbReference type="GO" id="GO:0055088">
    <property type="term" value="P:lipid homeostasis"/>
    <property type="evidence" value="ECO:0007669"/>
    <property type="project" value="TreeGrafter"/>
</dbReference>
<dbReference type="EMBL" id="JAULSV010000002">
    <property type="protein sequence ID" value="KAK0651676.1"/>
    <property type="molecule type" value="Genomic_DNA"/>
</dbReference>
<dbReference type="PANTHER" id="PTHR42886:SF29">
    <property type="entry name" value="PUMMELIG, ISOFORM A"/>
    <property type="match status" value="1"/>
</dbReference>
<dbReference type="SUPFAM" id="SSF53474">
    <property type="entry name" value="alpha/beta-Hydrolases"/>
    <property type="match status" value="1"/>
</dbReference>
<accession>A0AA39YFG6</accession>
<dbReference type="Proteomes" id="UP001174936">
    <property type="component" value="Unassembled WGS sequence"/>
</dbReference>
<keyword evidence="4" id="KW-1185">Reference proteome</keyword>
<dbReference type="Pfam" id="PF12697">
    <property type="entry name" value="Abhydrolase_6"/>
    <property type="match status" value="1"/>
</dbReference>
<evidence type="ECO:0000259" key="2">
    <source>
        <dbReference type="Pfam" id="PF12697"/>
    </source>
</evidence>
<dbReference type="GO" id="GO:0006654">
    <property type="term" value="P:phosphatidic acid biosynthetic process"/>
    <property type="evidence" value="ECO:0007669"/>
    <property type="project" value="TreeGrafter"/>
</dbReference>
<dbReference type="GO" id="GO:0042171">
    <property type="term" value="F:lysophosphatidic acid acyltransferase activity"/>
    <property type="evidence" value="ECO:0007669"/>
    <property type="project" value="TreeGrafter"/>
</dbReference>